<sequence length="42" mass="4948">MVIDELVVIPLILRRGIHLLLEIQWFELVSTSKPLNFPRFNS</sequence>
<dbReference type="EMBL" id="WOCE01000005">
    <property type="protein sequence ID" value="KAE9613563.1"/>
    <property type="molecule type" value="Genomic_DNA"/>
</dbReference>
<protein>
    <submittedName>
        <fullName evidence="1">Uncharacterized protein</fullName>
    </submittedName>
</protein>
<dbReference type="Proteomes" id="UP000447434">
    <property type="component" value="Chromosome 5"/>
</dbReference>
<organism evidence="1 2">
    <name type="scientific">Lupinus albus</name>
    <name type="common">White lupine</name>
    <name type="synonym">Lupinus termis</name>
    <dbReference type="NCBI Taxonomy" id="3870"/>
    <lineage>
        <taxon>Eukaryota</taxon>
        <taxon>Viridiplantae</taxon>
        <taxon>Streptophyta</taxon>
        <taxon>Embryophyta</taxon>
        <taxon>Tracheophyta</taxon>
        <taxon>Spermatophyta</taxon>
        <taxon>Magnoliopsida</taxon>
        <taxon>eudicotyledons</taxon>
        <taxon>Gunneridae</taxon>
        <taxon>Pentapetalae</taxon>
        <taxon>rosids</taxon>
        <taxon>fabids</taxon>
        <taxon>Fabales</taxon>
        <taxon>Fabaceae</taxon>
        <taxon>Papilionoideae</taxon>
        <taxon>50 kb inversion clade</taxon>
        <taxon>genistoids sensu lato</taxon>
        <taxon>core genistoids</taxon>
        <taxon>Genisteae</taxon>
        <taxon>Lupinus</taxon>
    </lineage>
</organism>
<comment type="caution">
    <text evidence="1">The sequence shown here is derived from an EMBL/GenBank/DDBJ whole genome shotgun (WGS) entry which is preliminary data.</text>
</comment>
<evidence type="ECO:0000313" key="2">
    <source>
        <dbReference type="Proteomes" id="UP000447434"/>
    </source>
</evidence>
<accession>A0A6A4QIK1</accession>
<evidence type="ECO:0000313" key="1">
    <source>
        <dbReference type="EMBL" id="KAE9613563.1"/>
    </source>
</evidence>
<reference evidence="2" key="1">
    <citation type="journal article" date="2020" name="Nat. Commun.">
        <title>Genome sequence of the cluster root forming white lupin.</title>
        <authorList>
            <person name="Hufnagel B."/>
            <person name="Marques A."/>
            <person name="Soriano A."/>
            <person name="Marques L."/>
            <person name="Divol F."/>
            <person name="Doumas P."/>
            <person name="Sallet E."/>
            <person name="Mancinotti D."/>
            <person name="Carrere S."/>
            <person name="Marande W."/>
            <person name="Arribat S."/>
            <person name="Keller J."/>
            <person name="Huneau C."/>
            <person name="Blein T."/>
            <person name="Aime D."/>
            <person name="Laguerre M."/>
            <person name="Taylor J."/>
            <person name="Schubert V."/>
            <person name="Nelson M."/>
            <person name="Geu-Flores F."/>
            <person name="Crespi M."/>
            <person name="Gallardo-Guerrero K."/>
            <person name="Delaux P.-M."/>
            <person name="Salse J."/>
            <person name="Berges H."/>
            <person name="Guyot R."/>
            <person name="Gouzy J."/>
            <person name="Peret B."/>
        </authorList>
    </citation>
    <scope>NUCLEOTIDE SEQUENCE [LARGE SCALE GENOMIC DNA]</scope>
    <source>
        <strain evidence="2">cv. Amiga</strain>
    </source>
</reference>
<keyword evidence="2" id="KW-1185">Reference proteome</keyword>
<name>A0A6A4QIK1_LUPAL</name>
<gene>
    <name evidence="1" type="ORF">Lalb_Chr05g0218741</name>
</gene>
<dbReference type="AlphaFoldDB" id="A0A6A4QIK1"/>
<proteinExistence type="predicted"/>